<sequence>MKTFKNTFKTALVITLALSLILPLFACKEKTSGSGSGSASASGNSLYQQYFDVFDTVVTLSANGYQTEEFEAACQDLHKEMQRYHHLLDIYHTYDGVTNLKSINDAAAEGSANHIKVDPELMHFLKESKKIYNITSGATNIALGSVIDLWHRERIAALDHPDKAKLPDEASLKAAGKHINIDDLVLDTENNEVSVKDRNLRLDGGAIAKGYIADRLADYAISKHYNHFLLNIGGNIKAVGSKDAAGTPWSVAIQNPEKEAPNPYLLVLNLVDTTLVTSGIYERFYIFHGKCYHHIIDPTTLFPSDRFKSVSVFTHSSTLADGLTTGLFNMDLAAGQSLVAKLDDVEAVWVDHNGKVTYSPGLKKYIKTNYVD</sequence>
<dbReference type="PIRSF" id="PIRSF006268">
    <property type="entry name" value="ApbE"/>
    <property type="match status" value="1"/>
</dbReference>
<dbReference type="EMBL" id="NBZD01000001">
    <property type="protein sequence ID" value="PNH19722.1"/>
    <property type="molecule type" value="Genomic_DNA"/>
</dbReference>
<reference evidence="14" key="1">
    <citation type="submission" date="2017-04" db="EMBL/GenBank/DDBJ databases">
        <authorList>
            <person name="Bumgarner R.E."/>
            <person name="Fredricks D.N."/>
            <person name="Srinivasan S."/>
        </authorList>
    </citation>
    <scope>NUCLEOTIDE SEQUENCE [LARGE SCALE GENOMIC DNA]</scope>
    <source>
        <strain evidence="14">KA00405</strain>
    </source>
</reference>
<keyword evidence="12" id="KW-0732">Signal</keyword>
<feature type="binding site" evidence="11">
    <location>
        <position position="206"/>
    </location>
    <ligand>
        <name>Mg(2+)</name>
        <dbReference type="ChEBI" id="CHEBI:18420"/>
    </ligand>
</feature>
<evidence type="ECO:0000256" key="6">
    <source>
        <dbReference type="ARBA" id="ARBA00022827"/>
    </source>
</evidence>
<evidence type="ECO:0000256" key="11">
    <source>
        <dbReference type="PIRSR" id="PIRSR006268-2"/>
    </source>
</evidence>
<keyword evidence="6 10" id="KW-0274">FAD</keyword>
<evidence type="ECO:0000313" key="13">
    <source>
        <dbReference type="EMBL" id="PNH19722.1"/>
    </source>
</evidence>
<evidence type="ECO:0000256" key="2">
    <source>
        <dbReference type="ARBA" id="ARBA00016337"/>
    </source>
</evidence>
<dbReference type="PANTHER" id="PTHR30040:SF2">
    <property type="entry name" value="FAD:PROTEIN FMN TRANSFERASE"/>
    <property type="match status" value="1"/>
</dbReference>
<keyword evidence="5 10" id="KW-0479">Metal-binding</keyword>
<feature type="signal peptide" evidence="12">
    <location>
        <begin position="1"/>
        <end position="26"/>
    </location>
</feature>
<evidence type="ECO:0000256" key="12">
    <source>
        <dbReference type="SAM" id="SignalP"/>
    </source>
</evidence>
<dbReference type="GO" id="GO:0016740">
    <property type="term" value="F:transferase activity"/>
    <property type="evidence" value="ECO:0007669"/>
    <property type="project" value="UniProtKB-UniRule"/>
</dbReference>
<dbReference type="Gene3D" id="3.10.520.10">
    <property type="entry name" value="ApbE-like domains"/>
    <property type="match status" value="1"/>
</dbReference>
<keyword evidence="3 10" id="KW-0285">Flavoprotein</keyword>
<accession>A0A2J8B4N3</accession>
<feature type="binding site" evidence="11">
    <location>
        <position position="321"/>
    </location>
    <ligand>
        <name>Mg(2+)</name>
        <dbReference type="ChEBI" id="CHEBI:18420"/>
    </ligand>
</feature>
<evidence type="ECO:0000256" key="7">
    <source>
        <dbReference type="ARBA" id="ARBA00022842"/>
    </source>
</evidence>
<evidence type="ECO:0000256" key="5">
    <source>
        <dbReference type="ARBA" id="ARBA00022723"/>
    </source>
</evidence>
<dbReference type="PANTHER" id="PTHR30040">
    <property type="entry name" value="THIAMINE BIOSYNTHESIS LIPOPROTEIN APBE"/>
    <property type="match status" value="1"/>
</dbReference>
<proteinExistence type="inferred from homology"/>
<comment type="similarity">
    <text evidence="10">Belongs to the ApbE family.</text>
</comment>
<feature type="chain" id="PRO_5039918681" description="FAD:protein FMN transferase" evidence="12">
    <location>
        <begin position="27"/>
        <end position="372"/>
    </location>
</feature>
<keyword evidence="4 10" id="KW-0808">Transferase</keyword>
<keyword evidence="7 10" id="KW-0460">Magnesium</keyword>
<organism evidence="13 14">
    <name type="scientific">Mageeibacillus indolicus</name>
    <dbReference type="NCBI Taxonomy" id="884684"/>
    <lineage>
        <taxon>Bacteria</taxon>
        <taxon>Bacillati</taxon>
        <taxon>Bacillota</taxon>
        <taxon>Clostridia</taxon>
        <taxon>Eubacteriales</taxon>
        <taxon>Oscillospiraceae</taxon>
        <taxon>Mageeibacillus</taxon>
    </lineage>
</organism>
<dbReference type="Pfam" id="PF02424">
    <property type="entry name" value="ApbE"/>
    <property type="match status" value="1"/>
</dbReference>
<evidence type="ECO:0000256" key="9">
    <source>
        <dbReference type="ARBA" id="ARBA00048540"/>
    </source>
</evidence>
<dbReference type="InterPro" id="IPR003374">
    <property type="entry name" value="ApbE-like_sf"/>
</dbReference>
<dbReference type="InterPro" id="IPR024932">
    <property type="entry name" value="ApbE"/>
</dbReference>
<dbReference type="AlphaFoldDB" id="A0A2J8B4N3"/>
<comment type="cofactor">
    <cofactor evidence="11">
        <name>Mg(2+)</name>
        <dbReference type="ChEBI" id="CHEBI:18420"/>
    </cofactor>
    <cofactor evidence="11">
        <name>Mn(2+)</name>
        <dbReference type="ChEBI" id="CHEBI:29035"/>
    </cofactor>
    <text evidence="11">Magnesium. Can also use manganese.</text>
</comment>
<gene>
    <name evidence="13" type="ORF">B7R76_02245</name>
</gene>
<evidence type="ECO:0000256" key="3">
    <source>
        <dbReference type="ARBA" id="ARBA00022630"/>
    </source>
</evidence>
<dbReference type="Proteomes" id="UP000236394">
    <property type="component" value="Unassembled WGS sequence"/>
</dbReference>
<name>A0A2J8B4N3_9FIRM</name>
<dbReference type="RefSeq" id="WP_102892292.1">
    <property type="nucleotide sequence ID" value="NZ_NBZD01000001.1"/>
</dbReference>
<evidence type="ECO:0000256" key="1">
    <source>
        <dbReference type="ARBA" id="ARBA00011955"/>
    </source>
</evidence>
<comment type="catalytic activity">
    <reaction evidence="9 10">
        <text>L-threonyl-[protein] + FAD = FMN-L-threonyl-[protein] + AMP + H(+)</text>
        <dbReference type="Rhea" id="RHEA:36847"/>
        <dbReference type="Rhea" id="RHEA-COMP:11060"/>
        <dbReference type="Rhea" id="RHEA-COMP:11061"/>
        <dbReference type="ChEBI" id="CHEBI:15378"/>
        <dbReference type="ChEBI" id="CHEBI:30013"/>
        <dbReference type="ChEBI" id="CHEBI:57692"/>
        <dbReference type="ChEBI" id="CHEBI:74257"/>
        <dbReference type="ChEBI" id="CHEBI:456215"/>
        <dbReference type="EC" id="2.7.1.180"/>
    </reaction>
</comment>
<dbReference type="GO" id="GO:0046872">
    <property type="term" value="F:metal ion binding"/>
    <property type="evidence" value="ECO:0007669"/>
    <property type="project" value="UniProtKB-UniRule"/>
</dbReference>
<feature type="binding site" evidence="11">
    <location>
        <position position="325"/>
    </location>
    <ligand>
        <name>Mg(2+)</name>
        <dbReference type="ChEBI" id="CHEBI:18420"/>
    </ligand>
</feature>
<evidence type="ECO:0000256" key="10">
    <source>
        <dbReference type="PIRNR" id="PIRNR006268"/>
    </source>
</evidence>
<evidence type="ECO:0000256" key="8">
    <source>
        <dbReference type="ARBA" id="ARBA00031306"/>
    </source>
</evidence>
<comment type="caution">
    <text evidence="13">The sequence shown here is derived from an EMBL/GenBank/DDBJ whole genome shotgun (WGS) entry which is preliminary data.</text>
</comment>
<dbReference type="EC" id="2.7.1.180" evidence="1 10"/>
<dbReference type="SUPFAM" id="SSF143631">
    <property type="entry name" value="ApbE-like"/>
    <property type="match status" value="1"/>
</dbReference>
<evidence type="ECO:0000313" key="14">
    <source>
        <dbReference type="Proteomes" id="UP000236394"/>
    </source>
</evidence>
<evidence type="ECO:0000256" key="4">
    <source>
        <dbReference type="ARBA" id="ARBA00022679"/>
    </source>
</evidence>
<protein>
    <recommendedName>
        <fullName evidence="2 10">FAD:protein FMN transferase</fullName>
        <ecNumber evidence="1 10">2.7.1.180</ecNumber>
    </recommendedName>
    <alternativeName>
        <fullName evidence="8 10">Flavin transferase</fullName>
    </alternativeName>
</protein>